<dbReference type="Proteomes" id="UP000005018">
    <property type="component" value="Chromosome 8"/>
</dbReference>
<feature type="region of interest" description="Disordered" evidence="1">
    <location>
        <begin position="566"/>
        <end position="597"/>
    </location>
</feature>
<feature type="compositionally biased region" description="Polar residues" evidence="1">
    <location>
        <begin position="71"/>
        <end position="84"/>
    </location>
</feature>
<dbReference type="AlphaFoldDB" id="H8XBC4"/>
<protein>
    <submittedName>
        <fullName evidence="2">Uncharacterized protein</fullName>
    </submittedName>
</protein>
<feature type="region of interest" description="Disordered" evidence="1">
    <location>
        <begin position="434"/>
        <end position="471"/>
    </location>
</feature>
<dbReference type="KEGG" id="cot:CORT_0H02630"/>
<dbReference type="EMBL" id="HE681726">
    <property type="protein sequence ID" value="CCG25373.1"/>
    <property type="molecule type" value="Genomic_DNA"/>
</dbReference>
<reference evidence="2 3" key="1">
    <citation type="journal article" date="2012" name="PLoS ONE">
        <title>Sequence and analysis of the genome of the pathogenic yeast Candida orthopsilosis.</title>
        <authorList>
            <person name="Riccombeni A."/>
            <person name="Vidanes G."/>
            <person name="Proux-Wera E."/>
            <person name="Wolfe K.H."/>
            <person name="Butler G."/>
        </authorList>
    </citation>
    <scope>NUCLEOTIDE SEQUENCE [LARGE SCALE GENOMIC DNA]</scope>
    <source>
        <strain evidence="2 3">Co 90-125</strain>
    </source>
</reference>
<feature type="compositionally biased region" description="Polar residues" evidence="1">
    <location>
        <begin position="186"/>
        <end position="197"/>
    </location>
</feature>
<sequence length="899" mass="96710">MSSNHLSIPQSPTPTATTSTPASTPFNPRTHRHKRSQAISGDFDGLGLFNIPPPPPLSSPGGSGSGGGSSVAAQSIPNTSTRSSYYGHRSALSNSNVFGTTGSPARHNNSNSTSRTISASAPKERVVGFAETPRTKTDEDYALDRYFHFNNKDDFANPIDNGFAFPKSEFDHEHGEEEEEGDDLHNFSTSPTSQGVTYTTNFRKSLSSPIQLSNKLSHSSLRQQSTPHLSQSPRHLTYQSSQSQLQHQQLQSQESDVPDAMIDLDYILTANLHIGSQLHDDTIFSTDEFLGSPAIAEEEDTMEDKTILASTTTLKNHDEIEEQDLQELQLDEEDSEALPQPTNNFYSSTNSSSSSFNSVPPPSSALPTSSSSSSAPAQPPTPSFSTPTRQRSGAKAHRYQIFYDQSNRISNAMRGSAESIDRTSTNTPPLLVTGLPQSPSISATSTTTASQSIHATNTGQTPVQLQQQPSMRKTRYLNHYSSLPTLKSKRSFSSIRYNELKKVSSPTKEYYRLQSTLSPSKYNGNGFNNTVHSGGSNNNNNINGSNNTVVPIDLPTTLHPPVPQCSTPSTLATQSTTESVSTAISNKRGDASTSPISVNSEISSMVISDGKSVPQQAEVVESGDKPAIVVSTRDLEPSSPMQDSASTISSHLCPIPQSGHSNDNSISLQSESTISNTSSPHIVTTTTITNGSNKSSSSIQESAGLNPVNNNHPQIVLAPPPPSSDISTVQSSPMSSTSSPTSSTFKPSRSSSPTKKSNKLGKPSTATRRPLSPAESNFLKQTQIPKPKKKLDAPMSKYDYHNYPKREGNLDKSTKHGDGDDVMSSSSNASSSASMVNESDGVPLSISLTNETKIKRGKANGTFAARRRGHTRSKSNVEDSLSSAGMKRSSRFFDWLRKK</sequence>
<feature type="region of interest" description="Disordered" evidence="1">
    <location>
        <begin position="332"/>
        <end position="395"/>
    </location>
</feature>
<evidence type="ECO:0000313" key="3">
    <source>
        <dbReference type="Proteomes" id="UP000005018"/>
    </source>
</evidence>
<feature type="region of interest" description="Disordered" evidence="1">
    <location>
        <begin position="216"/>
        <end position="254"/>
    </location>
</feature>
<feature type="region of interest" description="Disordered" evidence="1">
    <location>
        <begin position="857"/>
        <end position="883"/>
    </location>
</feature>
<proteinExistence type="predicted"/>
<dbReference type="HOGENOM" id="CLU_322094_0_0_1"/>
<feature type="compositionally biased region" description="Polar residues" evidence="1">
    <location>
        <begin position="774"/>
        <end position="784"/>
    </location>
</feature>
<feature type="compositionally biased region" description="Low complexity" evidence="1">
    <location>
        <begin position="239"/>
        <end position="253"/>
    </location>
</feature>
<dbReference type="OrthoDB" id="3981301at2759"/>
<dbReference type="GeneID" id="14542451"/>
<feature type="compositionally biased region" description="Low complexity" evidence="1">
    <location>
        <begin position="341"/>
        <end position="358"/>
    </location>
</feature>
<feature type="compositionally biased region" description="Basic and acidic residues" evidence="1">
    <location>
        <begin position="798"/>
        <end position="819"/>
    </location>
</feature>
<feature type="compositionally biased region" description="Low complexity" evidence="1">
    <location>
        <begin position="436"/>
        <end position="453"/>
    </location>
</feature>
<feature type="compositionally biased region" description="Low complexity" evidence="1">
    <location>
        <begin position="365"/>
        <end position="376"/>
    </location>
</feature>
<feature type="compositionally biased region" description="Polar residues" evidence="1">
    <location>
        <begin position="216"/>
        <end position="238"/>
    </location>
</feature>
<feature type="compositionally biased region" description="Low complexity" evidence="1">
    <location>
        <begin position="822"/>
        <end position="837"/>
    </location>
</feature>
<organism evidence="2 3">
    <name type="scientific">Candida orthopsilosis (strain 90-125)</name>
    <name type="common">Yeast</name>
    <dbReference type="NCBI Taxonomy" id="1136231"/>
    <lineage>
        <taxon>Eukaryota</taxon>
        <taxon>Fungi</taxon>
        <taxon>Dikarya</taxon>
        <taxon>Ascomycota</taxon>
        <taxon>Saccharomycotina</taxon>
        <taxon>Pichiomycetes</taxon>
        <taxon>Debaryomycetaceae</taxon>
        <taxon>Candida/Lodderomyces clade</taxon>
        <taxon>Candida</taxon>
    </lineage>
</organism>
<feature type="compositionally biased region" description="Polar residues" evidence="1">
    <location>
        <begin position="639"/>
        <end position="650"/>
    </location>
</feature>
<dbReference type="RefSeq" id="XP_003871497.1">
    <property type="nucleotide sequence ID" value="XM_003871448.1"/>
</dbReference>
<feature type="compositionally biased region" description="Polar residues" evidence="1">
    <location>
        <begin position="1"/>
        <end position="10"/>
    </location>
</feature>
<feature type="region of interest" description="Disordered" evidence="1">
    <location>
        <begin position="632"/>
        <end position="839"/>
    </location>
</feature>
<evidence type="ECO:0000313" key="2">
    <source>
        <dbReference type="EMBL" id="CCG25373.1"/>
    </source>
</evidence>
<feature type="compositionally biased region" description="Low complexity" evidence="1">
    <location>
        <begin position="731"/>
        <end position="755"/>
    </location>
</feature>
<feature type="region of interest" description="Disordered" evidence="1">
    <location>
        <begin position="1"/>
        <end position="132"/>
    </location>
</feature>
<feature type="compositionally biased region" description="Low complexity" evidence="1">
    <location>
        <begin position="13"/>
        <end position="25"/>
    </location>
</feature>
<feature type="compositionally biased region" description="Polar residues" evidence="1">
    <location>
        <begin position="91"/>
        <end position="119"/>
    </location>
</feature>
<keyword evidence="3" id="KW-1185">Reference proteome</keyword>
<evidence type="ECO:0000256" key="1">
    <source>
        <dbReference type="SAM" id="MobiDB-lite"/>
    </source>
</evidence>
<name>H8XBC4_CANO9</name>
<accession>H8XBC4</accession>
<feature type="region of interest" description="Disordered" evidence="1">
    <location>
        <begin position="163"/>
        <end position="197"/>
    </location>
</feature>
<gene>
    <name evidence="2" type="ORF">CORT_0H02630</name>
</gene>
<feature type="compositionally biased region" description="Polar residues" evidence="1">
    <location>
        <begin position="454"/>
        <end position="471"/>
    </location>
</feature>
<feature type="compositionally biased region" description="Polar residues" evidence="1">
    <location>
        <begin position="658"/>
        <end position="713"/>
    </location>
</feature>